<evidence type="ECO:0000259" key="2">
    <source>
        <dbReference type="PROSITE" id="PS51154"/>
    </source>
</evidence>
<dbReference type="AlphaFoldDB" id="A0A834IJK3"/>
<dbReference type="Proteomes" id="UP000625711">
    <property type="component" value="Unassembled WGS sequence"/>
</dbReference>
<accession>A0A834IJK3</accession>
<dbReference type="OrthoDB" id="2155246at2759"/>
<dbReference type="InterPro" id="IPR050892">
    <property type="entry name" value="ADP-ribose_metab_enzymes"/>
</dbReference>
<proteinExistence type="predicted"/>
<dbReference type="SUPFAM" id="SSF52949">
    <property type="entry name" value="Macro domain-like"/>
    <property type="match status" value="1"/>
</dbReference>
<gene>
    <name evidence="3" type="ORF">GWI33_007646</name>
</gene>
<protein>
    <recommendedName>
        <fullName evidence="2">Macro domain-containing protein</fullName>
    </recommendedName>
</protein>
<evidence type="ECO:0000313" key="3">
    <source>
        <dbReference type="EMBL" id="KAF7279098.1"/>
    </source>
</evidence>
<dbReference type="Gene3D" id="3.40.220.10">
    <property type="entry name" value="Leucine Aminopeptidase, subunit E, domain 1"/>
    <property type="match status" value="1"/>
</dbReference>
<name>A0A834IJK3_RHYFE</name>
<dbReference type="CDD" id="cd02901">
    <property type="entry name" value="Macro_Poa1p-like"/>
    <property type="match status" value="1"/>
</dbReference>
<feature type="compositionally biased region" description="Polar residues" evidence="1">
    <location>
        <begin position="85"/>
        <end position="102"/>
    </location>
</feature>
<dbReference type="InterPro" id="IPR043472">
    <property type="entry name" value="Macro_dom-like"/>
</dbReference>
<dbReference type="PROSITE" id="PS51154">
    <property type="entry name" value="MACRO"/>
    <property type="match status" value="1"/>
</dbReference>
<sequence>MAKKKNKTAKGKNQNNTSSGSTTSKDVKSQNSHRKGEPEPPKSKGNESCQEQQEVRNDNEVVTITENTVKLECSNEVEKLRKNSSEPSNNTNIAERNQNKEQVLNKKGTIDKIYNWRTVQDTDVSRENTRVSNEDSADDAWGGFKDKKNQWDTKEKSTSSKIENWREKNENDECGKEFDVWEKQSRKEVNFNIVKEIEGDLFQQPADNSLAHCVAADLRMGSGIAVGFKQQFKNLDTLLDQRVKQGGVAILPDEKNKRYIYYLVTKRESTGKPTYNSLWKSLWKMREHIVSNQVKKLALPRIGCGLDRLEWDIVKNMLEYLFKDGSTEITVCNFQEMEATADSQSAPKKQMKTCRLMRENYHLTAIAEGTAIMYLTTEKGDPDEIMKDLDAKFNFLSKARVQYSSKRLGECIIVEDKQYVFFGCIVRKTNKEPISFESLKKCIQAFNKKNRSYGNDCFYYVGFQEIKDTESYQDIQINEKVITLLTNTLRDVDVYFCTGIKDRKY</sequence>
<reference evidence="3" key="1">
    <citation type="submission" date="2020-08" db="EMBL/GenBank/DDBJ databases">
        <title>Genome sequencing and assembly of the red palm weevil Rhynchophorus ferrugineus.</title>
        <authorList>
            <person name="Dias G.B."/>
            <person name="Bergman C.M."/>
            <person name="Manee M."/>
        </authorList>
    </citation>
    <scope>NUCLEOTIDE SEQUENCE</scope>
    <source>
        <strain evidence="3">AA-2017</strain>
        <tissue evidence="3">Whole larva</tissue>
    </source>
</reference>
<evidence type="ECO:0000313" key="4">
    <source>
        <dbReference type="Proteomes" id="UP000625711"/>
    </source>
</evidence>
<feature type="compositionally biased region" description="Basic and acidic residues" evidence="1">
    <location>
        <begin position="34"/>
        <end position="45"/>
    </location>
</feature>
<dbReference type="PANTHER" id="PTHR12521">
    <property type="entry name" value="PROTEIN C6ORF130"/>
    <property type="match status" value="1"/>
</dbReference>
<feature type="compositionally biased region" description="Basic residues" evidence="1">
    <location>
        <begin position="1"/>
        <end position="10"/>
    </location>
</feature>
<dbReference type="PANTHER" id="PTHR12521:SF0">
    <property type="entry name" value="ADP-RIBOSE GLYCOHYDROLASE OARD1"/>
    <property type="match status" value="1"/>
</dbReference>
<dbReference type="GO" id="GO:0140291">
    <property type="term" value="P:peptidyl-glutamate ADP-deribosylation"/>
    <property type="evidence" value="ECO:0007669"/>
    <property type="project" value="TreeGrafter"/>
</dbReference>
<feature type="domain" description="Macro" evidence="2">
    <location>
        <begin position="181"/>
        <end position="350"/>
    </location>
</feature>
<feature type="region of interest" description="Disordered" evidence="1">
    <location>
        <begin position="125"/>
        <end position="168"/>
    </location>
</feature>
<feature type="compositionally biased region" description="Low complexity" evidence="1">
    <location>
        <begin position="11"/>
        <end position="24"/>
    </location>
</feature>
<dbReference type="EMBL" id="JAACXV010000376">
    <property type="protein sequence ID" value="KAF7279098.1"/>
    <property type="molecule type" value="Genomic_DNA"/>
</dbReference>
<feature type="region of interest" description="Disordered" evidence="1">
    <location>
        <begin position="1"/>
        <end position="103"/>
    </location>
</feature>
<organism evidence="3 4">
    <name type="scientific">Rhynchophorus ferrugineus</name>
    <name type="common">Red palm weevil</name>
    <name type="synonym">Curculio ferrugineus</name>
    <dbReference type="NCBI Taxonomy" id="354439"/>
    <lineage>
        <taxon>Eukaryota</taxon>
        <taxon>Metazoa</taxon>
        <taxon>Ecdysozoa</taxon>
        <taxon>Arthropoda</taxon>
        <taxon>Hexapoda</taxon>
        <taxon>Insecta</taxon>
        <taxon>Pterygota</taxon>
        <taxon>Neoptera</taxon>
        <taxon>Endopterygota</taxon>
        <taxon>Coleoptera</taxon>
        <taxon>Polyphaga</taxon>
        <taxon>Cucujiformia</taxon>
        <taxon>Curculionidae</taxon>
        <taxon>Dryophthorinae</taxon>
        <taxon>Rhynchophorus</taxon>
    </lineage>
</organism>
<dbReference type="InterPro" id="IPR002589">
    <property type="entry name" value="Macro_dom"/>
</dbReference>
<keyword evidence="4" id="KW-1185">Reference proteome</keyword>
<feature type="compositionally biased region" description="Basic and acidic residues" evidence="1">
    <location>
        <begin position="144"/>
        <end position="168"/>
    </location>
</feature>
<comment type="caution">
    <text evidence="3">The sequence shown here is derived from an EMBL/GenBank/DDBJ whole genome shotgun (WGS) entry which is preliminary data.</text>
</comment>
<evidence type="ECO:0000256" key="1">
    <source>
        <dbReference type="SAM" id="MobiDB-lite"/>
    </source>
</evidence>